<keyword evidence="3" id="KW-1185">Reference proteome</keyword>
<protein>
    <submittedName>
        <fullName evidence="2">Uncharacterized protein</fullName>
    </submittedName>
</protein>
<accession>A0ABN0W5S9</accession>
<evidence type="ECO:0000256" key="1">
    <source>
        <dbReference type="SAM" id="MobiDB-lite"/>
    </source>
</evidence>
<dbReference type="Proteomes" id="UP001501867">
    <property type="component" value="Unassembled WGS sequence"/>
</dbReference>
<name>A0ABN0W5S9_9ACTN</name>
<feature type="region of interest" description="Disordered" evidence="1">
    <location>
        <begin position="1"/>
        <end position="80"/>
    </location>
</feature>
<proteinExistence type="predicted"/>
<sequence>MTGACVSSLITPSCPPGRTPRAETASPLRQRRHWVTTQVERQSATLRELSRRAFPETDVTADDAPAPTSRPARSAAARLR</sequence>
<evidence type="ECO:0000313" key="3">
    <source>
        <dbReference type="Proteomes" id="UP001501867"/>
    </source>
</evidence>
<feature type="compositionally biased region" description="Low complexity" evidence="1">
    <location>
        <begin position="62"/>
        <end position="80"/>
    </location>
</feature>
<dbReference type="EMBL" id="BAAABV010000038">
    <property type="protein sequence ID" value="GAA0325414.1"/>
    <property type="molecule type" value="Genomic_DNA"/>
</dbReference>
<organism evidence="2 3">
    <name type="scientific">Streptomyces polychromogenes</name>
    <dbReference type="NCBI Taxonomy" id="67342"/>
    <lineage>
        <taxon>Bacteria</taxon>
        <taxon>Bacillati</taxon>
        <taxon>Actinomycetota</taxon>
        <taxon>Actinomycetes</taxon>
        <taxon>Kitasatosporales</taxon>
        <taxon>Streptomycetaceae</taxon>
        <taxon>Streptomyces</taxon>
    </lineage>
</organism>
<evidence type="ECO:0000313" key="2">
    <source>
        <dbReference type="EMBL" id="GAA0325414.1"/>
    </source>
</evidence>
<comment type="caution">
    <text evidence="2">The sequence shown here is derived from an EMBL/GenBank/DDBJ whole genome shotgun (WGS) entry which is preliminary data.</text>
</comment>
<feature type="compositionally biased region" description="Polar residues" evidence="1">
    <location>
        <begin position="35"/>
        <end position="45"/>
    </location>
</feature>
<reference evidence="2 3" key="1">
    <citation type="journal article" date="2019" name="Int. J. Syst. Evol. Microbiol.">
        <title>The Global Catalogue of Microorganisms (GCM) 10K type strain sequencing project: providing services to taxonomists for standard genome sequencing and annotation.</title>
        <authorList>
            <consortium name="The Broad Institute Genomics Platform"/>
            <consortium name="The Broad Institute Genome Sequencing Center for Infectious Disease"/>
            <person name="Wu L."/>
            <person name="Ma J."/>
        </authorList>
    </citation>
    <scope>NUCLEOTIDE SEQUENCE [LARGE SCALE GENOMIC DNA]</scope>
    <source>
        <strain evidence="2 3">JCM 4505</strain>
    </source>
</reference>
<gene>
    <name evidence="2" type="ORF">GCM10010302_75660</name>
</gene>